<dbReference type="SUPFAM" id="SSF63829">
    <property type="entry name" value="Calcium-dependent phosphotriesterase"/>
    <property type="match status" value="1"/>
</dbReference>
<dbReference type="GO" id="GO:0016779">
    <property type="term" value="F:nucleotidyltransferase activity"/>
    <property type="evidence" value="ECO:0007669"/>
    <property type="project" value="UniProtKB-KW"/>
</dbReference>
<keyword evidence="7" id="KW-0325">Glycoprotein</keyword>
<accession>A0A819MMQ4</accession>
<dbReference type="CDD" id="cd05819">
    <property type="entry name" value="NHL"/>
    <property type="match status" value="1"/>
</dbReference>
<evidence type="ECO:0000256" key="5">
    <source>
        <dbReference type="ARBA" id="ARBA00022729"/>
    </source>
</evidence>
<name>A0A819MMQ4_9BILA</name>
<proteinExistence type="inferred from homology"/>
<evidence type="ECO:0000313" key="15">
    <source>
        <dbReference type="Proteomes" id="UP000663844"/>
    </source>
</evidence>
<evidence type="ECO:0000256" key="3">
    <source>
        <dbReference type="ARBA" id="ARBA00022679"/>
    </source>
</evidence>
<evidence type="ECO:0000256" key="2">
    <source>
        <dbReference type="ARBA" id="ARBA00022676"/>
    </source>
</evidence>
<comment type="caution">
    <text evidence="14">The sequence shown here is derived from an EMBL/GenBank/DDBJ whole genome shotgun (WGS) entry which is preliminary data.</text>
</comment>
<dbReference type="InterPro" id="IPR037197">
    <property type="entry name" value="WWE_dom_sf"/>
</dbReference>
<dbReference type="Gene3D" id="2.120.10.30">
    <property type="entry name" value="TolB, C-terminal domain"/>
    <property type="match status" value="2"/>
</dbReference>
<dbReference type="GO" id="GO:0106274">
    <property type="term" value="F:NAD+-protein-arginine ADP-ribosyltransferase activity"/>
    <property type="evidence" value="ECO:0007669"/>
    <property type="project" value="UniProtKB-EC"/>
</dbReference>
<dbReference type="Proteomes" id="UP000663844">
    <property type="component" value="Unassembled WGS sequence"/>
</dbReference>
<dbReference type="Pfam" id="PF01129">
    <property type="entry name" value="ART"/>
    <property type="match status" value="1"/>
</dbReference>
<comment type="catalytic activity">
    <reaction evidence="8 10">
        <text>L-arginyl-[protein] + NAD(+) = N(omega)-(ADP-D-ribosyl)-L-arginyl-[protein] + nicotinamide + H(+)</text>
        <dbReference type="Rhea" id="RHEA:19149"/>
        <dbReference type="Rhea" id="RHEA-COMP:10532"/>
        <dbReference type="Rhea" id="RHEA-COMP:15087"/>
        <dbReference type="ChEBI" id="CHEBI:15378"/>
        <dbReference type="ChEBI" id="CHEBI:17154"/>
        <dbReference type="ChEBI" id="CHEBI:29965"/>
        <dbReference type="ChEBI" id="CHEBI:57540"/>
        <dbReference type="ChEBI" id="CHEBI:142554"/>
        <dbReference type="EC" id="2.4.2.31"/>
    </reaction>
</comment>
<feature type="repeat" description="NHL" evidence="9">
    <location>
        <begin position="694"/>
        <end position="731"/>
    </location>
</feature>
<evidence type="ECO:0000313" key="14">
    <source>
        <dbReference type="EMBL" id="CAF3983179.1"/>
    </source>
</evidence>
<sequence>MNDQRSTLLNSSIRVEWMWQSNLGHLDKSQTAEWCRFPDVENAIIEEAFLAKKTYATLDNYHIDFEHLVQISDRSAEKERAIKRLVCSENERSIRADRLSINATDLVSPSDSLCDPYGWISTFILAVRNDLNLGERQLPSTDETIVPIIVQKAADGIIEEGMLLGKQCVADWMANQLVDRKDKGIKEVWKCCARLYSMASFLYEKLNEPMRLIGKKDHEHVWRSKVHTLGPFCLLLWDNPFSNKPNNEKHQLYRGINLSDTQIAAYKDHCQRPNTYYSFQAFTSCSRNRDLAELYGNVLFIMEVNYAFTVDLQPFSNFYDEEETLITPGVCFTIQQVDFDKTTDKHVIYLNIVQRFNKYDTLENSTQKSDTVYNHHENRIVDIDLPYLNHLGIRADDRIILDPAHYDIIRYVSRDGIYHIVPGADDDGGHWKDHVFCDCKDHDKNDSNHFLQESSPNDSEQNEHHRNNKIKTVDVLRHILTDTGSDTRWQQNGRTVAGGNSHGSEVNQLWAPVGFSVDNDQTIYVADQNNHRIMKWTYGAANGEVVAGGNGLGSQNDQLNTPSDVIIDKNSNSLIISDFCNRRVVRWAHPGGTQGETIIADIPCSNLTMDDQGFLYVSAPEEHVVRRWRIGENDGIVVAGGNEEGNSLKQLSLPTFIFVDRDQSVYVSDMNNHRVVKWVKGAQEGIIVAGSIGRGSDLAHLDCPQGVVVDELGTVYVADYGNHRVMCWPKGAQYGYVIVDGNRLDAQPNQLNDPISLAFDQQNNLYVSDLQMHRVQRFDAR</sequence>
<keyword evidence="5" id="KW-0732">Signal</keyword>
<organism evidence="14 15">
    <name type="scientific">Adineta steineri</name>
    <dbReference type="NCBI Taxonomy" id="433720"/>
    <lineage>
        <taxon>Eukaryota</taxon>
        <taxon>Metazoa</taxon>
        <taxon>Spiralia</taxon>
        <taxon>Gnathifera</taxon>
        <taxon>Rotifera</taxon>
        <taxon>Eurotatoria</taxon>
        <taxon>Bdelloidea</taxon>
        <taxon>Adinetida</taxon>
        <taxon>Adinetidae</taxon>
        <taxon>Adineta</taxon>
    </lineage>
</organism>
<dbReference type="InterPro" id="IPR011042">
    <property type="entry name" value="6-blade_b-propeller_TolB-like"/>
</dbReference>
<dbReference type="Pfam" id="PF02825">
    <property type="entry name" value="WWE"/>
    <property type="match status" value="1"/>
</dbReference>
<keyword evidence="4" id="KW-0548">Nucleotidyltransferase</keyword>
<dbReference type="PROSITE" id="PS51125">
    <property type="entry name" value="NHL"/>
    <property type="match status" value="1"/>
</dbReference>
<feature type="compositionally biased region" description="Polar residues" evidence="11">
    <location>
        <begin position="448"/>
        <end position="459"/>
    </location>
</feature>
<evidence type="ECO:0000256" key="4">
    <source>
        <dbReference type="ARBA" id="ARBA00022695"/>
    </source>
</evidence>
<dbReference type="PROSITE" id="PS51996">
    <property type="entry name" value="TR_MART"/>
    <property type="match status" value="1"/>
</dbReference>
<feature type="region of interest" description="Disordered" evidence="11">
    <location>
        <begin position="448"/>
        <end position="469"/>
    </location>
</feature>
<dbReference type="Pfam" id="PF01436">
    <property type="entry name" value="NHL"/>
    <property type="match status" value="2"/>
</dbReference>
<dbReference type="PANTHER" id="PTHR10680:SF14">
    <property type="entry name" value="PEPTIDYL-GLYCINE ALPHA-AMIDATING MONOOXYGENASE"/>
    <property type="match status" value="1"/>
</dbReference>
<protein>
    <recommendedName>
        <fullName evidence="10">NAD(P)(+)--arginine ADP-ribosyltransferase</fullName>
        <ecNumber evidence="10">2.4.2.31</ecNumber>
    </recommendedName>
    <alternativeName>
        <fullName evidence="10">Mono(ADP-ribosyl)transferase</fullName>
    </alternativeName>
</protein>
<dbReference type="EMBL" id="CAJOAZ010003080">
    <property type="protein sequence ID" value="CAF3983179.1"/>
    <property type="molecule type" value="Genomic_DNA"/>
</dbReference>
<keyword evidence="6" id="KW-0677">Repeat</keyword>
<evidence type="ECO:0000259" key="12">
    <source>
        <dbReference type="PROSITE" id="PS50918"/>
    </source>
</evidence>
<dbReference type="AlphaFoldDB" id="A0A819MMQ4"/>
<evidence type="ECO:0000256" key="6">
    <source>
        <dbReference type="ARBA" id="ARBA00022737"/>
    </source>
</evidence>
<dbReference type="InterPro" id="IPR000768">
    <property type="entry name" value="ART"/>
</dbReference>
<feature type="domain" description="WWE" evidence="12">
    <location>
        <begin position="3"/>
        <end position="84"/>
    </location>
</feature>
<dbReference type="SUPFAM" id="SSF56399">
    <property type="entry name" value="ADP-ribosylation"/>
    <property type="match status" value="1"/>
</dbReference>
<dbReference type="InterPro" id="IPR001258">
    <property type="entry name" value="NHL_repeat"/>
</dbReference>
<dbReference type="Proteomes" id="UP000663845">
    <property type="component" value="Unassembled WGS sequence"/>
</dbReference>
<evidence type="ECO:0000256" key="1">
    <source>
        <dbReference type="ARBA" id="ARBA00009558"/>
    </source>
</evidence>
<dbReference type="Gene3D" id="3.90.176.10">
    <property type="entry name" value="Toxin ADP-ribosyltransferase, Chain A, domain 1"/>
    <property type="match status" value="1"/>
</dbReference>
<evidence type="ECO:0000256" key="10">
    <source>
        <dbReference type="RuleBase" id="RU361228"/>
    </source>
</evidence>
<comment type="similarity">
    <text evidence="1 10">Belongs to the Arg-specific ADP-ribosyltransferase family.</text>
</comment>
<evidence type="ECO:0000256" key="8">
    <source>
        <dbReference type="ARBA" id="ARBA00047597"/>
    </source>
</evidence>
<keyword evidence="10" id="KW-0521">NADP</keyword>
<gene>
    <name evidence="13" type="ORF">JYZ213_LOCUS10822</name>
    <name evidence="14" type="ORF">OXD698_LOCUS28506</name>
</gene>
<keyword evidence="10" id="KW-0520">NAD</keyword>
<dbReference type="Gene3D" id="3.30.720.50">
    <property type="match status" value="1"/>
</dbReference>
<evidence type="ECO:0000256" key="7">
    <source>
        <dbReference type="ARBA" id="ARBA00023180"/>
    </source>
</evidence>
<dbReference type="EC" id="2.4.2.31" evidence="10"/>
<evidence type="ECO:0000256" key="9">
    <source>
        <dbReference type="PROSITE-ProRule" id="PRU00504"/>
    </source>
</evidence>
<dbReference type="PROSITE" id="PS50918">
    <property type="entry name" value="WWE"/>
    <property type="match status" value="1"/>
</dbReference>
<evidence type="ECO:0000313" key="13">
    <source>
        <dbReference type="EMBL" id="CAF0906140.1"/>
    </source>
</evidence>
<keyword evidence="2 10" id="KW-0328">Glycosyltransferase</keyword>
<dbReference type="SUPFAM" id="SSF117839">
    <property type="entry name" value="WWE domain"/>
    <property type="match status" value="1"/>
</dbReference>
<dbReference type="EMBL" id="CAJNOG010000080">
    <property type="protein sequence ID" value="CAF0906140.1"/>
    <property type="molecule type" value="Genomic_DNA"/>
</dbReference>
<dbReference type="PANTHER" id="PTHR10680">
    <property type="entry name" value="PEPTIDYL-GLYCINE ALPHA-AMIDATING MONOOXYGENASE"/>
    <property type="match status" value="1"/>
</dbReference>
<keyword evidence="3 10" id="KW-0808">Transferase</keyword>
<evidence type="ECO:0000256" key="11">
    <source>
        <dbReference type="SAM" id="MobiDB-lite"/>
    </source>
</evidence>
<reference evidence="14" key="1">
    <citation type="submission" date="2021-02" db="EMBL/GenBank/DDBJ databases">
        <authorList>
            <person name="Nowell W R."/>
        </authorList>
    </citation>
    <scope>NUCLEOTIDE SEQUENCE</scope>
</reference>
<dbReference type="InterPro" id="IPR004170">
    <property type="entry name" value="WWE_dom"/>
</dbReference>